<sequence length="222" mass="25143">MQVHSFKVQSLNAGKIETLTYGKRTFQSAIRKKAIQEPIYVSKTGLLADEQAYEHHGGVDKALCLYPYDYYPYWRGVVQHFSETALFGENITVEGLTEQNAHIGDVFAFGEALIQVSEPRNPCYKLAAKYEVPDMVKRMRDTGYTGFLFRVLQEGTVTPQDDLELVEPDRAKVSVAAVNDVKFFDRFNKAKLETVLAVDALSASLKETLQKQYESKRANEWG</sequence>
<dbReference type="PANTHER" id="PTHR30212">
    <property type="entry name" value="PROTEIN YIIM"/>
    <property type="match status" value="1"/>
</dbReference>
<accession>A0A9X2DRP2</accession>
<dbReference type="Pfam" id="PF03475">
    <property type="entry name" value="YiiM_3-alpha"/>
    <property type="match status" value="1"/>
</dbReference>
<dbReference type="GO" id="GO:0030151">
    <property type="term" value="F:molybdenum ion binding"/>
    <property type="evidence" value="ECO:0007669"/>
    <property type="project" value="InterPro"/>
</dbReference>
<dbReference type="InterPro" id="IPR052353">
    <property type="entry name" value="Benzoxazolinone_Detox_Enz"/>
</dbReference>
<feature type="domain" description="MOSC" evidence="1">
    <location>
        <begin position="33"/>
        <end position="166"/>
    </location>
</feature>
<dbReference type="GO" id="GO:0030170">
    <property type="term" value="F:pyridoxal phosphate binding"/>
    <property type="evidence" value="ECO:0007669"/>
    <property type="project" value="InterPro"/>
</dbReference>
<reference evidence="2" key="1">
    <citation type="submission" date="2022-05" db="EMBL/GenBank/DDBJ databases">
        <title>Comparative Genomics of Spacecraft Associated Microbes.</title>
        <authorList>
            <person name="Tran M.T."/>
            <person name="Wright A."/>
            <person name="Seuylemezian A."/>
            <person name="Eisen J."/>
            <person name="Coil D."/>
        </authorList>
    </citation>
    <scope>NUCLEOTIDE SEQUENCE</scope>
    <source>
        <strain evidence="2">214.1.1</strain>
    </source>
</reference>
<keyword evidence="3" id="KW-1185">Reference proteome</keyword>
<comment type="caution">
    <text evidence="2">The sequence shown here is derived from an EMBL/GenBank/DDBJ whole genome shotgun (WGS) entry which is preliminary data.</text>
</comment>
<protein>
    <submittedName>
        <fullName evidence="2">MOSC domain-containing protein</fullName>
    </submittedName>
</protein>
<dbReference type="AlphaFoldDB" id="A0A9X2DRP2"/>
<dbReference type="Proteomes" id="UP001139179">
    <property type="component" value="Unassembled WGS sequence"/>
</dbReference>
<dbReference type="GO" id="GO:0003824">
    <property type="term" value="F:catalytic activity"/>
    <property type="evidence" value="ECO:0007669"/>
    <property type="project" value="InterPro"/>
</dbReference>
<name>A0A9X2DRP2_9BACI</name>
<dbReference type="PROSITE" id="PS51340">
    <property type="entry name" value="MOSC"/>
    <property type="match status" value="1"/>
</dbReference>
<dbReference type="SUPFAM" id="SSF50800">
    <property type="entry name" value="PK beta-barrel domain-like"/>
    <property type="match status" value="1"/>
</dbReference>
<gene>
    <name evidence="2" type="ORF">M3202_16795</name>
</gene>
<dbReference type="InterPro" id="IPR005302">
    <property type="entry name" value="MoCF_Sase_C"/>
</dbReference>
<dbReference type="PANTHER" id="PTHR30212:SF4">
    <property type="entry name" value="MOSC DOMAIN-CONTAINING PROTEIN"/>
    <property type="match status" value="1"/>
</dbReference>
<evidence type="ECO:0000313" key="3">
    <source>
        <dbReference type="Proteomes" id="UP001139179"/>
    </source>
</evidence>
<dbReference type="InterPro" id="IPR011037">
    <property type="entry name" value="Pyrv_Knase-like_insert_dom_sf"/>
</dbReference>
<dbReference type="Gene3D" id="2.40.33.20">
    <property type="entry name" value="PK beta-barrel domain-like"/>
    <property type="match status" value="1"/>
</dbReference>
<dbReference type="EMBL" id="JAMBOL010000020">
    <property type="protein sequence ID" value="MCM3715724.1"/>
    <property type="molecule type" value="Genomic_DNA"/>
</dbReference>
<dbReference type="RefSeq" id="WP_251224431.1">
    <property type="nucleotide sequence ID" value="NZ_JAMBOL010000020.1"/>
</dbReference>
<dbReference type="Pfam" id="PF03473">
    <property type="entry name" value="MOSC"/>
    <property type="match status" value="1"/>
</dbReference>
<evidence type="ECO:0000313" key="2">
    <source>
        <dbReference type="EMBL" id="MCM3715724.1"/>
    </source>
</evidence>
<proteinExistence type="predicted"/>
<dbReference type="InterPro" id="IPR005163">
    <property type="entry name" value="Tri_helical_YiiM-like"/>
</dbReference>
<organism evidence="2 3">
    <name type="scientific">Halalkalibacter oceani</name>
    <dbReference type="NCBI Taxonomy" id="1653776"/>
    <lineage>
        <taxon>Bacteria</taxon>
        <taxon>Bacillati</taxon>
        <taxon>Bacillota</taxon>
        <taxon>Bacilli</taxon>
        <taxon>Bacillales</taxon>
        <taxon>Bacillaceae</taxon>
        <taxon>Halalkalibacter</taxon>
    </lineage>
</organism>
<evidence type="ECO:0000259" key="1">
    <source>
        <dbReference type="PROSITE" id="PS51340"/>
    </source>
</evidence>